<dbReference type="PANTHER" id="PTHR10061:SF0">
    <property type="entry name" value="S-FORMYLGLUTATHIONE HYDROLASE"/>
    <property type="match status" value="1"/>
</dbReference>
<evidence type="ECO:0000256" key="1">
    <source>
        <dbReference type="ARBA" id="ARBA00005622"/>
    </source>
</evidence>
<dbReference type="AlphaFoldDB" id="A0A7S3VKS1"/>
<dbReference type="Gene3D" id="3.40.50.1820">
    <property type="entry name" value="alpha/beta hydrolase"/>
    <property type="match status" value="1"/>
</dbReference>
<dbReference type="FunFam" id="3.40.50.1820:FF:000002">
    <property type="entry name" value="S-formylglutathione hydrolase"/>
    <property type="match status" value="1"/>
</dbReference>
<evidence type="ECO:0000256" key="6">
    <source>
        <dbReference type="PIRSR" id="PIRSR614186-1"/>
    </source>
</evidence>
<dbReference type="PANTHER" id="PTHR10061">
    <property type="entry name" value="S-FORMYLGLUTATHIONE HYDROLASE"/>
    <property type="match status" value="1"/>
</dbReference>
<evidence type="ECO:0000256" key="3">
    <source>
        <dbReference type="ARBA" id="ARBA00016774"/>
    </source>
</evidence>
<keyword evidence="5 7" id="KW-0378">Hydrolase</keyword>
<dbReference type="InterPro" id="IPR029058">
    <property type="entry name" value="AB_hydrolase_fold"/>
</dbReference>
<name>A0A7S3VKS1_DUNTE</name>
<comment type="catalytic activity">
    <reaction evidence="7">
        <text>S-formylglutathione + H2O = formate + glutathione + H(+)</text>
        <dbReference type="Rhea" id="RHEA:14961"/>
        <dbReference type="ChEBI" id="CHEBI:15377"/>
        <dbReference type="ChEBI" id="CHEBI:15378"/>
        <dbReference type="ChEBI" id="CHEBI:15740"/>
        <dbReference type="ChEBI" id="CHEBI:57688"/>
        <dbReference type="ChEBI" id="CHEBI:57925"/>
        <dbReference type="EC" id="3.1.2.12"/>
    </reaction>
</comment>
<protein>
    <recommendedName>
        <fullName evidence="3 7">S-formylglutathione hydrolase</fullName>
        <ecNumber evidence="2 7">3.1.2.12</ecNumber>
    </recommendedName>
</protein>
<dbReference type="InterPro" id="IPR014186">
    <property type="entry name" value="S-formylglutathione_hydrol"/>
</dbReference>
<sequence>MLLSQFGGKLLRTPSVSKPAASNRSKVVMASMMAEVASNRQFGGFNKRYKVKSTSLDNTETVFTVYFPPAAEKQKVPVIYYLSGLTCTDENFISKAGAQRRASELGVALVAPDTSPRGLNVPGESDSWDFGVGAGFYLNATEPKWKAWRMYDWVVKELPELLAAQFSDKLDLSRSSIMGHSMGGHGAITISLKNPTKYKSVSAFSPICNPTQVPWGIKAFTGYLGDKDKEAWKQYDSTELMKAYKGSHLPLLVDQGSADSFLSNQLTPGALEEACKAAGYPATIRMQDGYDHSYYFISTFIEDHINHHAKALGLL</sequence>
<comment type="function">
    <text evidence="7">Serine hydrolase involved in the detoxification of formaldehyde.</text>
</comment>
<evidence type="ECO:0000313" key="8">
    <source>
        <dbReference type="EMBL" id="CAE0490040.1"/>
    </source>
</evidence>
<reference evidence="8" key="1">
    <citation type="submission" date="2021-01" db="EMBL/GenBank/DDBJ databases">
        <authorList>
            <person name="Corre E."/>
            <person name="Pelletier E."/>
            <person name="Niang G."/>
            <person name="Scheremetjew M."/>
            <person name="Finn R."/>
            <person name="Kale V."/>
            <person name="Holt S."/>
            <person name="Cochrane G."/>
            <person name="Meng A."/>
            <person name="Brown T."/>
            <person name="Cohen L."/>
        </authorList>
    </citation>
    <scope>NUCLEOTIDE SEQUENCE</scope>
    <source>
        <strain evidence="8">CCMP1320</strain>
    </source>
</reference>
<feature type="active site" description="Charge relay system" evidence="6">
    <location>
        <position position="259"/>
    </location>
</feature>
<evidence type="ECO:0000256" key="7">
    <source>
        <dbReference type="RuleBase" id="RU363068"/>
    </source>
</evidence>
<evidence type="ECO:0000256" key="5">
    <source>
        <dbReference type="ARBA" id="ARBA00022801"/>
    </source>
</evidence>
<proteinExistence type="inferred from homology"/>
<dbReference type="GO" id="GO:0018738">
    <property type="term" value="F:S-formylglutathione hydrolase activity"/>
    <property type="evidence" value="ECO:0007669"/>
    <property type="project" value="UniProtKB-EC"/>
</dbReference>
<evidence type="ECO:0000256" key="4">
    <source>
        <dbReference type="ARBA" id="ARBA00022487"/>
    </source>
</evidence>
<evidence type="ECO:0000256" key="2">
    <source>
        <dbReference type="ARBA" id="ARBA00012479"/>
    </source>
</evidence>
<dbReference type="NCBIfam" id="TIGR02821">
    <property type="entry name" value="fghA_ester_D"/>
    <property type="match status" value="1"/>
</dbReference>
<comment type="similarity">
    <text evidence="1 7">Belongs to the esterase D family.</text>
</comment>
<keyword evidence="4 7" id="KW-0719">Serine esterase</keyword>
<dbReference type="InterPro" id="IPR000801">
    <property type="entry name" value="Esterase-like"/>
</dbReference>
<accession>A0A7S3VKS1</accession>
<organism evidence="8">
    <name type="scientific">Dunaliella tertiolecta</name>
    <name type="common">Green alga</name>
    <dbReference type="NCBI Taxonomy" id="3047"/>
    <lineage>
        <taxon>Eukaryota</taxon>
        <taxon>Viridiplantae</taxon>
        <taxon>Chlorophyta</taxon>
        <taxon>core chlorophytes</taxon>
        <taxon>Chlorophyceae</taxon>
        <taxon>CS clade</taxon>
        <taxon>Chlamydomonadales</taxon>
        <taxon>Dunaliellaceae</taxon>
        <taxon>Dunaliella</taxon>
    </lineage>
</organism>
<gene>
    <name evidence="8" type="ORF">DTER00134_LOCUS5111</name>
</gene>
<dbReference type="GO" id="GO:0005829">
    <property type="term" value="C:cytosol"/>
    <property type="evidence" value="ECO:0007669"/>
    <property type="project" value="TreeGrafter"/>
</dbReference>
<feature type="active site" description="Charge relay system" evidence="6">
    <location>
        <position position="181"/>
    </location>
</feature>
<dbReference type="Pfam" id="PF00756">
    <property type="entry name" value="Esterase"/>
    <property type="match status" value="1"/>
</dbReference>
<dbReference type="GO" id="GO:0046294">
    <property type="term" value="P:formaldehyde catabolic process"/>
    <property type="evidence" value="ECO:0007669"/>
    <property type="project" value="InterPro"/>
</dbReference>
<feature type="active site" description="Charge relay system" evidence="6">
    <location>
        <position position="292"/>
    </location>
</feature>
<dbReference type="GO" id="GO:0052689">
    <property type="term" value="F:carboxylic ester hydrolase activity"/>
    <property type="evidence" value="ECO:0007669"/>
    <property type="project" value="UniProtKB-KW"/>
</dbReference>
<comment type="subcellular location">
    <subcellularLocation>
        <location evidence="7">Cytoplasm</location>
    </subcellularLocation>
</comment>
<keyword evidence="7" id="KW-0963">Cytoplasm</keyword>
<dbReference type="EC" id="3.1.2.12" evidence="2 7"/>
<dbReference type="SUPFAM" id="SSF53474">
    <property type="entry name" value="alpha/beta-Hydrolases"/>
    <property type="match status" value="1"/>
</dbReference>
<dbReference type="EMBL" id="HBIP01009281">
    <property type="protein sequence ID" value="CAE0490040.1"/>
    <property type="molecule type" value="Transcribed_RNA"/>
</dbReference>